<dbReference type="AlphaFoldDB" id="A0A3Q9FQV1"/>
<protein>
    <recommendedName>
        <fullName evidence="2">DUF6787 domain-containing protein</fullName>
    </recommendedName>
</protein>
<evidence type="ECO:0000313" key="3">
    <source>
        <dbReference type="EMBL" id="AZQ63150.1"/>
    </source>
</evidence>
<evidence type="ECO:0000313" key="4">
    <source>
        <dbReference type="Proteomes" id="UP000267268"/>
    </source>
</evidence>
<organism evidence="3 4">
    <name type="scientific">Flammeovirga pectinis</name>
    <dbReference type="NCBI Taxonomy" id="2494373"/>
    <lineage>
        <taxon>Bacteria</taxon>
        <taxon>Pseudomonadati</taxon>
        <taxon>Bacteroidota</taxon>
        <taxon>Cytophagia</taxon>
        <taxon>Cytophagales</taxon>
        <taxon>Flammeovirgaceae</taxon>
        <taxon>Flammeovirga</taxon>
    </lineage>
</organism>
<dbReference type="InterPro" id="IPR046714">
    <property type="entry name" value="DUF6787"/>
</dbReference>
<accession>A0A3Q9FQV1</accession>
<feature type="domain" description="DUF6787" evidence="2">
    <location>
        <begin position="21"/>
        <end position="98"/>
    </location>
</feature>
<gene>
    <name evidence="3" type="ORF">EI427_13140</name>
</gene>
<dbReference type="RefSeq" id="WP_126615362.1">
    <property type="nucleotide sequence ID" value="NZ_CP034562.1"/>
</dbReference>
<keyword evidence="1" id="KW-0812">Transmembrane</keyword>
<dbReference type="Proteomes" id="UP000267268">
    <property type="component" value="Chromosome 1"/>
</dbReference>
<dbReference type="OrthoDB" id="1151370at2"/>
<name>A0A3Q9FQV1_9BACT</name>
<dbReference type="EMBL" id="CP034562">
    <property type="protein sequence ID" value="AZQ63150.1"/>
    <property type="molecule type" value="Genomic_DNA"/>
</dbReference>
<sequence length="100" mass="11688">MGFIDKLKKRWDVKSGGQVIVILLVFAITGTTFMYTVKPYIYPLFGITSESSTFIRILAFVFIGLPCYQVLLLIWGTILGQFKFFWAFEKRMFRRMIGKK</sequence>
<keyword evidence="1" id="KW-0472">Membrane</keyword>
<reference evidence="3 4" key="1">
    <citation type="submission" date="2018-12" db="EMBL/GenBank/DDBJ databases">
        <title>Flammeovirga pectinis sp. nov., isolated from the gut of the Korean scallop, Patinopecten yessoensis.</title>
        <authorList>
            <person name="Bae J.-W."/>
            <person name="Jeong Y.-S."/>
            <person name="Kang W."/>
        </authorList>
    </citation>
    <scope>NUCLEOTIDE SEQUENCE [LARGE SCALE GENOMIC DNA]</scope>
    <source>
        <strain evidence="3 4">L12M1</strain>
    </source>
</reference>
<evidence type="ECO:0000256" key="1">
    <source>
        <dbReference type="SAM" id="Phobius"/>
    </source>
</evidence>
<feature type="transmembrane region" description="Helical" evidence="1">
    <location>
        <begin position="20"/>
        <end position="37"/>
    </location>
</feature>
<evidence type="ECO:0000259" key="2">
    <source>
        <dbReference type="Pfam" id="PF20584"/>
    </source>
</evidence>
<proteinExistence type="predicted"/>
<dbReference type="Pfam" id="PF20584">
    <property type="entry name" value="DUF6787"/>
    <property type="match status" value="1"/>
</dbReference>
<keyword evidence="1" id="KW-1133">Transmembrane helix</keyword>
<keyword evidence="4" id="KW-1185">Reference proteome</keyword>
<dbReference type="KEGG" id="fll:EI427_13140"/>
<feature type="transmembrane region" description="Helical" evidence="1">
    <location>
        <begin position="57"/>
        <end position="86"/>
    </location>
</feature>